<evidence type="ECO:0000259" key="1">
    <source>
        <dbReference type="Pfam" id="PF12680"/>
    </source>
</evidence>
<dbReference type="InterPro" id="IPR037401">
    <property type="entry name" value="SnoaL-like"/>
</dbReference>
<organism evidence="2 3">
    <name type="scientific">Bradyrhizobium niftali</name>
    <dbReference type="NCBI Taxonomy" id="2560055"/>
    <lineage>
        <taxon>Bacteria</taxon>
        <taxon>Pseudomonadati</taxon>
        <taxon>Pseudomonadota</taxon>
        <taxon>Alphaproteobacteria</taxon>
        <taxon>Hyphomicrobiales</taxon>
        <taxon>Nitrobacteraceae</taxon>
        <taxon>Bradyrhizobium</taxon>
    </lineage>
</organism>
<protein>
    <submittedName>
        <fullName evidence="2">Nuclear transport factor 2 family protein</fullName>
    </submittedName>
</protein>
<evidence type="ECO:0000313" key="2">
    <source>
        <dbReference type="EMBL" id="TFV44996.1"/>
    </source>
</evidence>
<name>A0A4Y9LPV1_9BRAD</name>
<keyword evidence="3" id="KW-1185">Reference proteome</keyword>
<evidence type="ECO:0000313" key="3">
    <source>
        <dbReference type="Proteomes" id="UP000297966"/>
    </source>
</evidence>
<feature type="domain" description="SnoaL-like" evidence="1">
    <location>
        <begin position="71"/>
        <end position="178"/>
    </location>
</feature>
<sequence length="209" mass="23729">MQREFVQVRSFSTRNCSHEPGIALARHIDCNTPVVLRIAATRNRALALRNATRPMRTGGMTVEKLNRQRVVHLLDAFARGDIEAALSCCTDDVDFLTHAPIDILPHMVPRHGKAELRALWQTVWSRYSEVRYKAPHIVAEGDEVATYMHTYFRKRSNDRVVQFDIAVFYTFRNGQVAQIREIIDSYDLVQQVLEREIGPLIVGAGVDGG</sequence>
<dbReference type="OrthoDB" id="8076455at2"/>
<dbReference type="Gene3D" id="3.10.450.50">
    <property type="match status" value="1"/>
</dbReference>
<gene>
    <name evidence="2" type="ORF">E4K65_25970</name>
</gene>
<reference evidence="2 3" key="1">
    <citation type="submission" date="2019-03" db="EMBL/GenBank/DDBJ databases">
        <title>Bradyrhizobium diversity isolated from nodules of Chamaecrista fasciculata.</title>
        <authorList>
            <person name="Klepa M.S."/>
            <person name="Urquiaga M.O."/>
            <person name="Hungria M."/>
            <person name="Delamuta J.R."/>
        </authorList>
    </citation>
    <scope>NUCLEOTIDE SEQUENCE [LARGE SCALE GENOMIC DNA]</scope>
    <source>
        <strain evidence="2 3">CNPSo 3448</strain>
    </source>
</reference>
<dbReference type="SUPFAM" id="SSF54427">
    <property type="entry name" value="NTF2-like"/>
    <property type="match status" value="1"/>
</dbReference>
<dbReference type="InterPro" id="IPR032710">
    <property type="entry name" value="NTF2-like_dom_sf"/>
</dbReference>
<dbReference type="Pfam" id="PF12680">
    <property type="entry name" value="SnoaL_2"/>
    <property type="match status" value="1"/>
</dbReference>
<accession>A0A4Y9LPV1</accession>
<dbReference type="AlphaFoldDB" id="A0A4Y9LPV1"/>
<comment type="caution">
    <text evidence="2">The sequence shown here is derived from an EMBL/GenBank/DDBJ whole genome shotgun (WGS) entry which is preliminary data.</text>
</comment>
<dbReference type="Proteomes" id="UP000297966">
    <property type="component" value="Unassembled WGS sequence"/>
</dbReference>
<proteinExistence type="predicted"/>
<dbReference type="EMBL" id="SPQT01000016">
    <property type="protein sequence ID" value="TFV44996.1"/>
    <property type="molecule type" value="Genomic_DNA"/>
</dbReference>